<dbReference type="Gene3D" id="3.10.20.90">
    <property type="entry name" value="Phosphatidylinositol 3-kinase Catalytic Subunit, Chain A, domain 1"/>
    <property type="match status" value="1"/>
</dbReference>
<dbReference type="SUPFAM" id="SSF54236">
    <property type="entry name" value="Ubiquitin-like"/>
    <property type="match status" value="1"/>
</dbReference>
<dbReference type="Gene3D" id="4.10.1110.10">
    <property type="entry name" value="AN1-like Zinc finger"/>
    <property type="match status" value="1"/>
</dbReference>
<dbReference type="InterPro" id="IPR035896">
    <property type="entry name" value="AN1-like_Znf"/>
</dbReference>
<dbReference type="EMBL" id="JBJKFK010000751">
    <property type="protein sequence ID" value="KAL3315442.1"/>
    <property type="molecule type" value="Genomic_DNA"/>
</dbReference>
<evidence type="ECO:0000313" key="8">
    <source>
        <dbReference type="EMBL" id="KAL3315442.1"/>
    </source>
</evidence>
<evidence type="ECO:0000313" key="9">
    <source>
        <dbReference type="Proteomes" id="UP001626550"/>
    </source>
</evidence>
<feature type="compositionally biased region" description="Basic and acidic residues" evidence="5">
    <location>
        <begin position="228"/>
        <end position="241"/>
    </location>
</feature>
<dbReference type="InterPro" id="IPR053061">
    <property type="entry name" value="AN1-type_zinc_finger"/>
</dbReference>
<evidence type="ECO:0000256" key="1">
    <source>
        <dbReference type="ARBA" id="ARBA00022723"/>
    </source>
</evidence>
<dbReference type="PANTHER" id="PTHR46728:SF1">
    <property type="entry name" value="AN1-TYPE ZINC FINGER PROTEIN 4"/>
    <property type="match status" value="1"/>
</dbReference>
<dbReference type="PROSITE" id="PS50053">
    <property type="entry name" value="UBIQUITIN_2"/>
    <property type="match status" value="1"/>
</dbReference>
<evidence type="ECO:0000259" key="6">
    <source>
        <dbReference type="PROSITE" id="PS50053"/>
    </source>
</evidence>
<dbReference type="Pfam" id="PF00240">
    <property type="entry name" value="ubiquitin"/>
    <property type="match status" value="1"/>
</dbReference>
<evidence type="ECO:0000259" key="7">
    <source>
        <dbReference type="PROSITE" id="PS51039"/>
    </source>
</evidence>
<organism evidence="8 9">
    <name type="scientific">Cichlidogyrus casuarinus</name>
    <dbReference type="NCBI Taxonomy" id="1844966"/>
    <lineage>
        <taxon>Eukaryota</taxon>
        <taxon>Metazoa</taxon>
        <taxon>Spiralia</taxon>
        <taxon>Lophotrochozoa</taxon>
        <taxon>Platyhelminthes</taxon>
        <taxon>Monogenea</taxon>
        <taxon>Monopisthocotylea</taxon>
        <taxon>Dactylogyridea</taxon>
        <taxon>Ancyrocephalidae</taxon>
        <taxon>Cichlidogyrus</taxon>
    </lineage>
</organism>
<feature type="domain" description="AN1-type" evidence="7">
    <location>
        <begin position="251"/>
        <end position="298"/>
    </location>
</feature>
<name>A0ABD2Q890_9PLAT</name>
<keyword evidence="3" id="KW-0862">Zinc</keyword>
<dbReference type="PANTHER" id="PTHR46728">
    <property type="entry name" value="AN1-TYPE ZINC FINGER PROTEIN 4"/>
    <property type="match status" value="1"/>
</dbReference>
<keyword evidence="1" id="KW-0479">Metal-binding</keyword>
<evidence type="ECO:0000256" key="4">
    <source>
        <dbReference type="PROSITE-ProRule" id="PRU00449"/>
    </source>
</evidence>
<accession>A0ABD2Q890</accession>
<dbReference type="Proteomes" id="UP001626550">
    <property type="component" value="Unassembled WGS sequence"/>
</dbReference>
<dbReference type="InterPro" id="IPR000626">
    <property type="entry name" value="Ubiquitin-like_dom"/>
</dbReference>
<feature type="domain" description="Ubiquitin-like" evidence="6">
    <location>
        <begin position="1"/>
        <end position="81"/>
    </location>
</feature>
<gene>
    <name evidence="8" type="ORF">Ciccas_005924</name>
</gene>
<feature type="region of interest" description="Disordered" evidence="5">
    <location>
        <begin position="211"/>
        <end position="254"/>
    </location>
</feature>
<reference evidence="8 9" key="1">
    <citation type="submission" date="2024-11" db="EMBL/GenBank/DDBJ databases">
        <title>Adaptive evolution of stress response genes in parasites aligns with host niche diversity.</title>
        <authorList>
            <person name="Hahn C."/>
            <person name="Resl P."/>
        </authorList>
    </citation>
    <scope>NUCLEOTIDE SEQUENCE [LARGE SCALE GENOMIC DNA]</scope>
    <source>
        <strain evidence="8">EGGRZ-B1_66</strain>
        <tissue evidence="8">Body</tissue>
    </source>
</reference>
<dbReference type="SMART" id="SM00213">
    <property type="entry name" value="UBQ"/>
    <property type="match status" value="1"/>
</dbReference>
<dbReference type="AlphaFoldDB" id="A0ABD2Q890"/>
<sequence>MIIFVKTLAGSISRLNVSPHETVYSLKMRIYYLRASSSDLAVSSQNLYLRSELLSNDRASLSQLGISQGDVLLLGVNMQTGKIDPNFLPQEEGHLAAKHYQFDSEIGLVPGTLFFVPLTVDEPDDEDCVTVRISTKWALGLVTADGYVQINPLDDKCSRFVSKSMLEQNFDGDDTLEESIHSREQFQKLLNTRQQKNNTCNLNTEIEHLSFSAPASLEMRAPSKKQTPGREQRTDQQEQQHKPNRPPLPKAKQVDRCGQCSKRLRLTNCFSCRCEKIFCTLHHHPEDHSCQFDFKAKPQPREPSREEMREALAKFLSSKAKDCVTGCRPIASSSRVEISSEARFNKADKKR</sequence>
<dbReference type="SUPFAM" id="SSF118310">
    <property type="entry name" value="AN1-like Zinc finger"/>
    <property type="match status" value="1"/>
</dbReference>
<proteinExistence type="predicted"/>
<evidence type="ECO:0000256" key="5">
    <source>
        <dbReference type="SAM" id="MobiDB-lite"/>
    </source>
</evidence>
<evidence type="ECO:0000256" key="3">
    <source>
        <dbReference type="ARBA" id="ARBA00022833"/>
    </source>
</evidence>
<protein>
    <submittedName>
        <fullName evidence="8">Uncharacterized protein</fullName>
    </submittedName>
</protein>
<dbReference type="GO" id="GO:0008270">
    <property type="term" value="F:zinc ion binding"/>
    <property type="evidence" value="ECO:0007669"/>
    <property type="project" value="UniProtKB-KW"/>
</dbReference>
<dbReference type="PROSITE" id="PS51039">
    <property type="entry name" value="ZF_AN1"/>
    <property type="match status" value="1"/>
</dbReference>
<comment type="caution">
    <text evidence="8">The sequence shown here is derived from an EMBL/GenBank/DDBJ whole genome shotgun (WGS) entry which is preliminary data.</text>
</comment>
<keyword evidence="2 4" id="KW-0863">Zinc-finger</keyword>
<dbReference type="InterPro" id="IPR029071">
    <property type="entry name" value="Ubiquitin-like_domsf"/>
</dbReference>
<evidence type="ECO:0000256" key="2">
    <source>
        <dbReference type="ARBA" id="ARBA00022771"/>
    </source>
</evidence>
<dbReference type="SMART" id="SM00154">
    <property type="entry name" value="ZnF_AN1"/>
    <property type="match status" value="1"/>
</dbReference>
<keyword evidence="9" id="KW-1185">Reference proteome</keyword>
<dbReference type="InterPro" id="IPR000058">
    <property type="entry name" value="Znf_AN1"/>
</dbReference>